<dbReference type="STRING" id="67801.A0A1B0AZ83"/>
<keyword evidence="8" id="KW-0805">Transcription regulation</keyword>
<dbReference type="InterPro" id="IPR036236">
    <property type="entry name" value="Znf_C2H2_sf"/>
</dbReference>
<sequence length="576" mass="62402">MDSLGLSSVNNTMPDYVSNAPTPTVTSNNRKVNTGDSPTYINSNILSDDVSQHSTQQTVSEIISNPALLEVIVNAAAVQSSSSSNHSTTTTIKDVTTSGKTVIKNCNTSSTTTTTNDLAAAAAVVLSLQGTMVSSLQQAALLPVNSPAATALNLQALESYLALQRITGKPDVFRFSTVGNGSNNISNSITSNASITTQSNSNCSLKDTSVSKTKIKLCTRDDLDYDEKLVKLPSAQNLLSSLHSSTDLTDCDITLLSTNDESLNFETSELETNFLFNTTLMSNISQQSTNQQQQQQQQQQTQQSNSSQQDLEQMSALQATMFQDKLNSLASTECSGVSSSTNNNITEASICPNANNQPAVALANAQRSKKQFICKFCNRQFTKSYNLLIHERTHTDERPYSCDICGKAFRRQDHLRDHRYIHSKEKPFKCAECGKGFCQSRTLAVHKILHMEESPHKCPVCNRSFNQRSNLKTHLLTHTDIKPYNCTACGKVFRRNCDLRRHSLTHNLNPSSGTTIGDSLVSLTSSVTDLLGSSNSGLTQAKVSLTESTTVLLTTTCPSSGGGTKSSTLDLIAVND</sequence>
<dbReference type="InterPro" id="IPR050717">
    <property type="entry name" value="C2H2-ZF_Transcription_Reg"/>
</dbReference>
<dbReference type="PANTHER" id="PTHR14196:SF11">
    <property type="entry name" value="PROTEIN SISTER OF ODD AND BOWEL"/>
    <property type="match status" value="1"/>
</dbReference>
<dbReference type="AlphaFoldDB" id="A0A1B0AZ83"/>
<dbReference type="Pfam" id="PF00096">
    <property type="entry name" value="zf-C2H2"/>
    <property type="match status" value="5"/>
</dbReference>
<evidence type="ECO:0000256" key="2">
    <source>
        <dbReference type="ARBA" id="ARBA00022473"/>
    </source>
</evidence>
<dbReference type="GO" id="GO:0008270">
    <property type="term" value="F:zinc ion binding"/>
    <property type="evidence" value="ECO:0007669"/>
    <property type="project" value="UniProtKB-KW"/>
</dbReference>
<evidence type="ECO:0000256" key="12">
    <source>
        <dbReference type="SAM" id="MobiDB-lite"/>
    </source>
</evidence>
<evidence type="ECO:0000256" key="11">
    <source>
        <dbReference type="PROSITE-ProRule" id="PRU00042"/>
    </source>
</evidence>
<keyword evidence="7" id="KW-0862">Zinc</keyword>
<accession>A0A1B0AZ83</accession>
<dbReference type="PROSITE" id="PS00028">
    <property type="entry name" value="ZINC_FINGER_C2H2_1"/>
    <property type="match status" value="5"/>
</dbReference>
<dbReference type="SMART" id="SM00355">
    <property type="entry name" value="ZnF_C2H2"/>
    <property type="match status" value="5"/>
</dbReference>
<keyword evidence="10" id="KW-0539">Nucleus</keyword>
<dbReference type="VEuPathDB" id="VectorBase:GPPI013630"/>
<feature type="domain" description="C2H2-type" evidence="13">
    <location>
        <begin position="484"/>
        <end position="511"/>
    </location>
</feature>
<reference evidence="15" key="1">
    <citation type="submission" date="2015-01" db="EMBL/GenBank/DDBJ databases">
        <authorList>
            <person name="Aksoy S."/>
            <person name="Warren W."/>
            <person name="Wilson R.K."/>
        </authorList>
    </citation>
    <scope>NUCLEOTIDE SEQUENCE [LARGE SCALE GENOMIC DNA]</scope>
    <source>
        <strain evidence="15">IAEA</strain>
    </source>
</reference>
<keyword evidence="3" id="KW-0479">Metal-binding</keyword>
<keyword evidence="2" id="KW-0217">Developmental protein</keyword>
<feature type="region of interest" description="Disordered" evidence="12">
    <location>
        <begin position="1"/>
        <end position="37"/>
    </location>
</feature>
<dbReference type="FunFam" id="3.30.160.60:FF:000254">
    <property type="entry name" value="Odd-skipped related transciption factor 1"/>
    <property type="match status" value="1"/>
</dbReference>
<dbReference type="GO" id="GO:0005634">
    <property type="term" value="C:nucleus"/>
    <property type="evidence" value="ECO:0007669"/>
    <property type="project" value="UniProtKB-SubCell"/>
</dbReference>
<keyword evidence="4" id="KW-0677">Repeat</keyword>
<dbReference type="InterPro" id="IPR013087">
    <property type="entry name" value="Znf_C2H2_type"/>
</dbReference>
<name>A0A1B0AZ83_9MUSC</name>
<evidence type="ECO:0000256" key="1">
    <source>
        <dbReference type="ARBA" id="ARBA00004123"/>
    </source>
</evidence>
<evidence type="ECO:0000256" key="10">
    <source>
        <dbReference type="ARBA" id="ARBA00023242"/>
    </source>
</evidence>
<evidence type="ECO:0000256" key="8">
    <source>
        <dbReference type="ARBA" id="ARBA00023015"/>
    </source>
</evidence>
<dbReference type="GO" id="GO:0048619">
    <property type="term" value="P:embryonic hindgut morphogenesis"/>
    <property type="evidence" value="ECO:0007669"/>
    <property type="project" value="TreeGrafter"/>
</dbReference>
<dbReference type="FunFam" id="3.30.160.60:FF:000148">
    <property type="entry name" value="zinc finger protein Gfi-1"/>
    <property type="match status" value="1"/>
</dbReference>
<feature type="domain" description="C2H2-type" evidence="13">
    <location>
        <begin position="428"/>
        <end position="455"/>
    </location>
</feature>
<dbReference type="FunFam" id="3.30.160.60:FF:000311">
    <property type="entry name" value="protein odd-skipped-related 2 isoform X1"/>
    <property type="match status" value="1"/>
</dbReference>
<dbReference type="SUPFAM" id="SSF57667">
    <property type="entry name" value="beta-beta-alpha zinc fingers"/>
    <property type="match status" value="3"/>
</dbReference>
<feature type="region of interest" description="Disordered" evidence="12">
    <location>
        <begin position="286"/>
        <end position="312"/>
    </location>
</feature>
<keyword evidence="15" id="KW-1185">Reference proteome</keyword>
<dbReference type="EMBL" id="JXJN01006210">
    <property type="status" value="NOT_ANNOTATED_CDS"/>
    <property type="molecule type" value="Genomic_DNA"/>
</dbReference>
<dbReference type="GO" id="GO:0000981">
    <property type="term" value="F:DNA-binding transcription factor activity, RNA polymerase II-specific"/>
    <property type="evidence" value="ECO:0007669"/>
    <property type="project" value="TreeGrafter"/>
</dbReference>
<evidence type="ECO:0000259" key="13">
    <source>
        <dbReference type="PROSITE" id="PS50157"/>
    </source>
</evidence>
<dbReference type="Gene3D" id="3.30.160.60">
    <property type="entry name" value="Classic Zinc Finger"/>
    <property type="match status" value="5"/>
</dbReference>
<feature type="compositionally biased region" description="Low complexity" evidence="12">
    <location>
        <begin position="286"/>
        <end position="309"/>
    </location>
</feature>
<dbReference type="GO" id="GO:0016348">
    <property type="term" value="P:imaginal disc-derived leg joint morphogenesis"/>
    <property type="evidence" value="ECO:0007669"/>
    <property type="project" value="UniProtKB-ARBA"/>
</dbReference>
<evidence type="ECO:0000256" key="4">
    <source>
        <dbReference type="ARBA" id="ARBA00022737"/>
    </source>
</evidence>
<dbReference type="FunFam" id="3.30.160.60:FF:000958">
    <property type="entry name" value="Odd skipped"/>
    <property type="match status" value="1"/>
</dbReference>
<evidence type="ECO:0000256" key="6">
    <source>
        <dbReference type="ARBA" id="ARBA00022788"/>
    </source>
</evidence>
<comment type="subcellular location">
    <subcellularLocation>
        <location evidence="1">Nucleus</location>
    </subcellularLocation>
</comment>
<dbReference type="FunFam" id="3.30.160.60:FF:000318">
    <property type="entry name" value="Odd-skipped-related transciption factor 2"/>
    <property type="match status" value="1"/>
</dbReference>
<organism evidence="14 15">
    <name type="scientific">Glossina palpalis gambiensis</name>
    <dbReference type="NCBI Taxonomy" id="67801"/>
    <lineage>
        <taxon>Eukaryota</taxon>
        <taxon>Metazoa</taxon>
        <taxon>Ecdysozoa</taxon>
        <taxon>Arthropoda</taxon>
        <taxon>Hexapoda</taxon>
        <taxon>Insecta</taxon>
        <taxon>Pterygota</taxon>
        <taxon>Neoptera</taxon>
        <taxon>Endopterygota</taxon>
        <taxon>Diptera</taxon>
        <taxon>Brachycera</taxon>
        <taxon>Muscomorpha</taxon>
        <taxon>Hippoboscoidea</taxon>
        <taxon>Glossinidae</taxon>
        <taxon>Glossina</taxon>
    </lineage>
</organism>
<keyword evidence="9" id="KW-0804">Transcription</keyword>
<protein>
    <recommendedName>
        <fullName evidence="13">C2H2-type domain-containing protein</fullName>
    </recommendedName>
</protein>
<dbReference type="PROSITE" id="PS50157">
    <property type="entry name" value="ZINC_FINGER_C2H2_2"/>
    <property type="match status" value="5"/>
</dbReference>
<feature type="domain" description="C2H2-type" evidence="13">
    <location>
        <begin position="456"/>
        <end position="483"/>
    </location>
</feature>
<proteinExistence type="predicted"/>
<dbReference type="GO" id="GO:0007366">
    <property type="term" value="P:periodic partitioning by pair rule gene"/>
    <property type="evidence" value="ECO:0007669"/>
    <property type="project" value="UniProtKB-KW"/>
</dbReference>
<dbReference type="GO" id="GO:0000977">
    <property type="term" value="F:RNA polymerase II transcription regulatory region sequence-specific DNA binding"/>
    <property type="evidence" value="ECO:0007669"/>
    <property type="project" value="TreeGrafter"/>
</dbReference>
<evidence type="ECO:0000313" key="14">
    <source>
        <dbReference type="EnsemblMetazoa" id="GPPI013630-PA"/>
    </source>
</evidence>
<evidence type="ECO:0000313" key="15">
    <source>
        <dbReference type="Proteomes" id="UP000092460"/>
    </source>
</evidence>
<evidence type="ECO:0000256" key="3">
    <source>
        <dbReference type="ARBA" id="ARBA00022723"/>
    </source>
</evidence>
<evidence type="ECO:0000256" key="9">
    <source>
        <dbReference type="ARBA" id="ARBA00023163"/>
    </source>
</evidence>
<evidence type="ECO:0000256" key="7">
    <source>
        <dbReference type="ARBA" id="ARBA00022833"/>
    </source>
</evidence>
<dbReference type="PANTHER" id="PTHR14196">
    <property type="entry name" value="ODD-SKIPPED - RELATED"/>
    <property type="match status" value="1"/>
</dbReference>
<reference evidence="14" key="2">
    <citation type="submission" date="2020-05" db="UniProtKB">
        <authorList>
            <consortium name="EnsemblMetazoa"/>
        </authorList>
    </citation>
    <scope>IDENTIFICATION</scope>
    <source>
        <strain evidence="14">IAEA</strain>
    </source>
</reference>
<evidence type="ECO:0000256" key="5">
    <source>
        <dbReference type="ARBA" id="ARBA00022771"/>
    </source>
</evidence>
<dbReference type="EnsemblMetazoa" id="GPPI013630-RA">
    <property type="protein sequence ID" value="GPPI013630-PA"/>
    <property type="gene ID" value="GPPI013630"/>
</dbReference>
<feature type="domain" description="C2H2-type" evidence="13">
    <location>
        <begin position="372"/>
        <end position="399"/>
    </location>
</feature>
<keyword evidence="5 11" id="KW-0863">Zinc-finger</keyword>
<dbReference type="Proteomes" id="UP000092460">
    <property type="component" value="Unassembled WGS sequence"/>
</dbReference>
<feature type="domain" description="C2H2-type" evidence="13">
    <location>
        <begin position="400"/>
        <end position="427"/>
    </location>
</feature>
<keyword evidence="6" id="KW-0562">Pair-rule protein</keyword>